<reference evidence="1" key="1">
    <citation type="submission" date="2016-10" db="EMBL/GenBank/DDBJ databases">
        <title>Sequence of Gallionella enrichment culture.</title>
        <authorList>
            <person name="Poehlein A."/>
            <person name="Muehling M."/>
            <person name="Daniel R."/>
        </authorList>
    </citation>
    <scope>NUCLEOTIDE SEQUENCE</scope>
</reference>
<evidence type="ECO:0000313" key="1">
    <source>
        <dbReference type="EMBL" id="OIQ65456.1"/>
    </source>
</evidence>
<comment type="caution">
    <text evidence="1">The sequence shown here is derived from an EMBL/GenBank/DDBJ whole genome shotgun (WGS) entry which is preliminary data.</text>
</comment>
<name>A0A1J5P433_9ZZZZ</name>
<accession>A0A1J5P433</accession>
<dbReference type="EMBL" id="MLJW01007310">
    <property type="protein sequence ID" value="OIQ65456.1"/>
    <property type="molecule type" value="Genomic_DNA"/>
</dbReference>
<dbReference type="AlphaFoldDB" id="A0A1J5P433"/>
<protein>
    <submittedName>
        <fullName evidence="1">Uncharacterized protein</fullName>
    </submittedName>
</protein>
<sequence>MPQLLLVRGIGRHRPRFCGVHGAVYLVVFVRQLGKMRIGLLERVDLLCFRREFLVQFMVGVGRMLRPFPVLCR</sequence>
<gene>
    <name evidence="1" type="ORF">GALL_529830</name>
</gene>
<organism evidence="1">
    <name type="scientific">mine drainage metagenome</name>
    <dbReference type="NCBI Taxonomy" id="410659"/>
    <lineage>
        <taxon>unclassified sequences</taxon>
        <taxon>metagenomes</taxon>
        <taxon>ecological metagenomes</taxon>
    </lineage>
</organism>
<proteinExistence type="predicted"/>